<proteinExistence type="predicted"/>
<accession>A0A364N9G3</accession>
<protein>
    <submittedName>
        <fullName evidence="2">Thioredoxin-like protein</fullName>
    </submittedName>
</protein>
<evidence type="ECO:0000259" key="1">
    <source>
        <dbReference type="Pfam" id="PF00085"/>
    </source>
</evidence>
<dbReference type="AlphaFoldDB" id="A0A364N9G3"/>
<gene>
    <name evidence="2" type="ORF">DDE83_002716</name>
</gene>
<evidence type="ECO:0000313" key="2">
    <source>
        <dbReference type="EMBL" id="RAR13984.1"/>
    </source>
</evidence>
<dbReference type="EMBL" id="QGDH01000028">
    <property type="protein sequence ID" value="RAR13984.1"/>
    <property type="molecule type" value="Genomic_DNA"/>
</dbReference>
<dbReference type="Pfam" id="PF00085">
    <property type="entry name" value="Thioredoxin"/>
    <property type="match status" value="1"/>
</dbReference>
<sequence>MIRPIPTLLRLPALKPLKPTTRAFSLFPSSTPSNQNRIFDPVRTPNDLHTLTLLSAASSRPLITLWTASWCQTCQTIKPLLRQLIEEEKVGEAEGGLGYAEILMDSTILGDLPITYRISSMPTLLAFSRQEAQFDTRVTRPEDMRRKEFLREWLVAEVRRGGRKGGGGGSMFG</sequence>
<dbReference type="InterPro" id="IPR013766">
    <property type="entry name" value="Thioredoxin_domain"/>
</dbReference>
<organism evidence="2 3">
    <name type="scientific">Stemphylium lycopersici</name>
    <name type="common">Tomato gray leaf spot disease fungus</name>
    <name type="synonym">Thyrospora lycopersici</name>
    <dbReference type="NCBI Taxonomy" id="183478"/>
    <lineage>
        <taxon>Eukaryota</taxon>
        <taxon>Fungi</taxon>
        <taxon>Dikarya</taxon>
        <taxon>Ascomycota</taxon>
        <taxon>Pezizomycotina</taxon>
        <taxon>Dothideomycetes</taxon>
        <taxon>Pleosporomycetidae</taxon>
        <taxon>Pleosporales</taxon>
        <taxon>Pleosporineae</taxon>
        <taxon>Pleosporaceae</taxon>
        <taxon>Stemphylium</taxon>
    </lineage>
</organism>
<reference evidence="3" key="1">
    <citation type="submission" date="2018-05" db="EMBL/GenBank/DDBJ databases">
        <title>Draft genome sequence of Stemphylium lycopersici strain CIDEFI 213.</title>
        <authorList>
            <person name="Medina R."/>
            <person name="Franco M.E.E."/>
            <person name="Lucentini C.G."/>
            <person name="Saparrat M.C.N."/>
            <person name="Balatti P.A."/>
        </authorList>
    </citation>
    <scope>NUCLEOTIDE SEQUENCE [LARGE SCALE GENOMIC DNA]</scope>
    <source>
        <strain evidence="3">CIDEFI 213</strain>
    </source>
</reference>
<dbReference type="CDD" id="cd02947">
    <property type="entry name" value="TRX_family"/>
    <property type="match status" value="1"/>
</dbReference>
<keyword evidence="3" id="KW-1185">Reference proteome</keyword>
<evidence type="ECO:0000313" key="3">
    <source>
        <dbReference type="Proteomes" id="UP000249619"/>
    </source>
</evidence>
<name>A0A364N9G3_STELY</name>
<dbReference type="InterPro" id="IPR036249">
    <property type="entry name" value="Thioredoxin-like_sf"/>
</dbReference>
<comment type="caution">
    <text evidence="2">The sequence shown here is derived from an EMBL/GenBank/DDBJ whole genome shotgun (WGS) entry which is preliminary data.</text>
</comment>
<feature type="domain" description="Thioredoxin" evidence="1">
    <location>
        <begin position="58"/>
        <end position="141"/>
    </location>
</feature>
<dbReference type="OrthoDB" id="19690at2759"/>
<dbReference type="Gene3D" id="3.40.30.10">
    <property type="entry name" value="Glutaredoxin"/>
    <property type="match status" value="1"/>
</dbReference>
<dbReference type="STRING" id="183478.A0A364N9G3"/>
<dbReference type="SUPFAM" id="SSF52833">
    <property type="entry name" value="Thioredoxin-like"/>
    <property type="match status" value="1"/>
</dbReference>
<dbReference type="Proteomes" id="UP000249619">
    <property type="component" value="Unassembled WGS sequence"/>
</dbReference>